<dbReference type="eggNOG" id="KOG0029">
    <property type="taxonomic scope" value="Eukaryota"/>
</dbReference>
<dbReference type="OMA" id="LNMTWYS"/>
<dbReference type="InterPro" id="IPR050464">
    <property type="entry name" value="Zeta_carotene_desat/Oxidored"/>
</dbReference>
<dbReference type="EMBL" id="FN648420">
    <property type="protein sequence ID" value="CBN76924.1"/>
    <property type="molecule type" value="Genomic_DNA"/>
</dbReference>
<comment type="catalytic activity">
    <reaction evidence="1">
        <text>9,9'-di-cis-zeta-carotene + 2 a quinone = 7,7',9,9'-tetra-cis-lycopene + 2 a quinol</text>
        <dbReference type="Rhea" id="RHEA:30955"/>
        <dbReference type="ChEBI" id="CHEBI:24646"/>
        <dbReference type="ChEBI" id="CHEBI:48716"/>
        <dbReference type="ChEBI" id="CHEBI:62466"/>
        <dbReference type="ChEBI" id="CHEBI:132124"/>
        <dbReference type="EC" id="1.3.5.6"/>
    </reaction>
</comment>
<evidence type="ECO:0000256" key="2">
    <source>
        <dbReference type="ARBA" id="ARBA00004900"/>
    </source>
</evidence>
<dbReference type="Proteomes" id="UP000002630">
    <property type="component" value="Linkage Group LG15"/>
</dbReference>
<dbReference type="InterPro" id="IPR036188">
    <property type="entry name" value="FAD/NAD-bd_sf"/>
</dbReference>
<dbReference type="PANTHER" id="PTHR42923">
    <property type="entry name" value="PROTOPORPHYRINOGEN OXIDASE"/>
    <property type="match status" value="1"/>
</dbReference>
<evidence type="ECO:0000259" key="11">
    <source>
        <dbReference type="Pfam" id="PF01593"/>
    </source>
</evidence>
<evidence type="ECO:0000256" key="3">
    <source>
        <dbReference type="ARBA" id="ARBA00010192"/>
    </source>
</evidence>
<sequence>MMKASAMALLGAAVLAGQQASAFVVGVPPSLTRLPSGPPSSSAVAPRMVAGVAGTVGATGIERIKGTDKEGLLDVNRIDRARKGPEIKLPEDQKLKVGVIGGGLAGMITSMDLAEAGHEVEIFEARPFMGGKVGSWKDKDGNHIEMGLHVFFGCYYNFFGIFRRLGIFDSALRLKDHNHQFLKQGGELGGLDFRMGGIGAPINGLKAFATTGQLGIFDKLANALALGTSPIVKALFNFDWAMEDVRALDSMTFSEWFEGKGGSRGSIERLWDPIAYALGFIDCDNISARCMLTIFQLFAIRSEASVLRMLEGSPDDFIHQPILKYLGERGVKHHTSRRILDIKHEVDADGKPTHVNGLVVTGGGGGKDQQYKEFDLVIAATDVPGIKKLLPENFRKYEMFDNIYKLDGVPVATVQLRFDGWVTELNDKDKRNDVASDYSGGKAPGLDNLLYTADAEFSCFADLALTSPSSDYYKPGEGSLLQCVMTPGDKWMPRSTDDIAAVCLKQVLELFPSARELNCTWTNVVKLGQSLYREGPGLDQYRPDQRTPIPNFFMAGSYTYQDYIDSMEGATKSALLCADRVLEDTPALAKAAKERKAVAA</sequence>
<evidence type="ECO:0000256" key="10">
    <source>
        <dbReference type="SAM" id="SignalP"/>
    </source>
</evidence>
<proteinExistence type="inferred from homology"/>
<dbReference type="GO" id="GO:0016117">
    <property type="term" value="P:carotenoid biosynthetic process"/>
    <property type="evidence" value="ECO:0007669"/>
    <property type="project" value="UniProtKB-KW"/>
</dbReference>
<accession>D8LJ40</accession>
<dbReference type="EC" id="1.3.5.6" evidence="4"/>
<gene>
    <name evidence="12" type="primary">ZDS</name>
    <name evidence="12" type="ORF">Esi_0024_0038</name>
</gene>
<dbReference type="Pfam" id="PF01593">
    <property type="entry name" value="Amino_oxidase"/>
    <property type="match status" value="1"/>
</dbReference>
<protein>
    <recommendedName>
        <fullName evidence="5">Zeta-carotene desaturase, chloroplastic/chromoplastic</fullName>
        <ecNumber evidence="4">1.3.5.6</ecNumber>
    </recommendedName>
    <alternativeName>
        <fullName evidence="9">9,9'-di-cis-zeta-carotene desaturase</fullName>
    </alternativeName>
    <alternativeName>
        <fullName evidence="8">Carotene 7,8-desaturase</fullName>
    </alternativeName>
</protein>
<comment type="pathway">
    <text evidence="2">Carotenoid biosynthesis; lycopene biosynthesis.</text>
</comment>
<dbReference type="UniPathway" id="UPA00803"/>
<reference evidence="12 13" key="1">
    <citation type="journal article" date="2010" name="Nature">
        <title>The Ectocarpus genome and the independent evolution of multicellularity in brown algae.</title>
        <authorList>
            <person name="Cock J.M."/>
            <person name="Sterck L."/>
            <person name="Rouze P."/>
            <person name="Scornet D."/>
            <person name="Allen A.E."/>
            <person name="Amoutzias G."/>
            <person name="Anthouard V."/>
            <person name="Artiguenave F."/>
            <person name="Aury J.M."/>
            <person name="Badger J.H."/>
            <person name="Beszteri B."/>
            <person name="Billiau K."/>
            <person name="Bonnet E."/>
            <person name="Bothwell J.H."/>
            <person name="Bowler C."/>
            <person name="Boyen C."/>
            <person name="Brownlee C."/>
            <person name="Carrano C.J."/>
            <person name="Charrier B."/>
            <person name="Cho G.Y."/>
            <person name="Coelho S.M."/>
            <person name="Collen J."/>
            <person name="Corre E."/>
            <person name="Da Silva C."/>
            <person name="Delage L."/>
            <person name="Delaroque N."/>
            <person name="Dittami S.M."/>
            <person name="Doulbeau S."/>
            <person name="Elias M."/>
            <person name="Farnham G."/>
            <person name="Gachon C.M."/>
            <person name="Gschloessl B."/>
            <person name="Heesch S."/>
            <person name="Jabbari K."/>
            <person name="Jubin C."/>
            <person name="Kawai H."/>
            <person name="Kimura K."/>
            <person name="Kloareg B."/>
            <person name="Kupper F.C."/>
            <person name="Lang D."/>
            <person name="Le Bail A."/>
            <person name="Leblanc C."/>
            <person name="Lerouge P."/>
            <person name="Lohr M."/>
            <person name="Lopez P.J."/>
            <person name="Martens C."/>
            <person name="Maumus F."/>
            <person name="Michel G."/>
            <person name="Miranda-Saavedra D."/>
            <person name="Morales J."/>
            <person name="Moreau H."/>
            <person name="Motomura T."/>
            <person name="Nagasato C."/>
            <person name="Napoli C.A."/>
            <person name="Nelson D.R."/>
            <person name="Nyvall-Collen P."/>
            <person name="Peters A.F."/>
            <person name="Pommier C."/>
            <person name="Potin P."/>
            <person name="Poulain J."/>
            <person name="Quesneville H."/>
            <person name="Read B."/>
            <person name="Rensing S.A."/>
            <person name="Ritter A."/>
            <person name="Rousvoal S."/>
            <person name="Samanta M."/>
            <person name="Samson G."/>
            <person name="Schroeder D.C."/>
            <person name="Segurens B."/>
            <person name="Strittmatter M."/>
            <person name="Tonon T."/>
            <person name="Tregear J.W."/>
            <person name="Valentin K."/>
            <person name="von Dassow P."/>
            <person name="Yamagishi T."/>
            <person name="Van de Peer Y."/>
            <person name="Wincker P."/>
        </authorList>
    </citation>
    <scope>NUCLEOTIDE SEQUENCE [LARGE SCALE GENOMIC DNA]</scope>
    <source>
        <strain evidence="13">Ec32 / CCAP1310/4</strain>
    </source>
</reference>
<dbReference type="NCBIfam" id="TIGR02732">
    <property type="entry name" value="zeta_caro_desat"/>
    <property type="match status" value="1"/>
</dbReference>
<keyword evidence="13" id="KW-1185">Reference proteome</keyword>
<evidence type="ECO:0000256" key="1">
    <source>
        <dbReference type="ARBA" id="ARBA00000914"/>
    </source>
</evidence>
<evidence type="ECO:0000256" key="8">
    <source>
        <dbReference type="ARBA" id="ARBA00030952"/>
    </source>
</evidence>
<comment type="similarity">
    <text evidence="3">Belongs to the zeta carotene desaturase family.</text>
</comment>
<feature type="chain" id="PRO_5003117258" description="Zeta-carotene desaturase, chloroplastic/chromoplastic" evidence="10">
    <location>
        <begin position="23"/>
        <end position="600"/>
    </location>
</feature>
<keyword evidence="10" id="KW-0732">Signal</keyword>
<dbReference type="AlphaFoldDB" id="D8LJ40"/>
<dbReference type="GO" id="GO:0016719">
    <property type="term" value="F:9,9'-di-cis-zeta-carotene desaturase activity"/>
    <property type="evidence" value="ECO:0007669"/>
    <property type="project" value="UniProtKB-EC"/>
</dbReference>
<dbReference type="OrthoDB" id="5046242at2759"/>
<evidence type="ECO:0000313" key="13">
    <source>
        <dbReference type="Proteomes" id="UP000002630"/>
    </source>
</evidence>
<keyword evidence="6" id="KW-0125">Carotenoid biosynthesis</keyword>
<dbReference type="SUPFAM" id="SSF51905">
    <property type="entry name" value="FAD/NAD(P)-binding domain"/>
    <property type="match status" value="1"/>
</dbReference>
<dbReference type="Gene3D" id="3.50.50.60">
    <property type="entry name" value="FAD/NAD(P)-binding domain"/>
    <property type="match status" value="2"/>
</dbReference>
<evidence type="ECO:0000313" key="12">
    <source>
        <dbReference type="EMBL" id="CBN76924.1"/>
    </source>
</evidence>
<organism evidence="12 13">
    <name type="scientific">Ectocarpus siliculosus</name>
    <name type="common">Brown alga</name>
    <name type="synonym">Conferva siliculosa</name>
    <dbReference type="NCBI Taxonomy" id="2880"/>
    <lineage>
        <taxon>Eukaryota</taxon>
        <taxon>Sar</taxon>
        <taxon>Stramenopiles</taxon>
        <taxon>Ochrophyta</taxon>
        <taxon>PX clade</taxon>
        <taxon>Phaeophyceae</taxon>
        <taxon>Ectocarpales</taxon>
        <taxon>Ectocarpaceae</taxon>
        <taxon>Ectocarpus</taxon>
    </lineage>
</organism>
<evidence type="ECO:0000256" key="6">
    <source>
        <dbReference type="ARBA" id="ARBA00022746"/>
    </source>
</evidence>
<dbReference type="InterPro" id="IPR014103">
    <property type="entry name" value="Zeta_caro_desat"/>
</dbReference>
<name>D8LJ40_ECTSI</name>
<keyword evidence="7 12" id="KW-0560">Oxidoreductase</keyword>
<dbReference type="InParanoid" id="D8LJ40"/>
<evidence type="ECO:0000256" key="4">
    <source>
        <dbReference type="ARBA" id="ARBA00012788"/>
    </source>
</evidence>
<dbReference type="PANTHER" id="PTHR42923:SF41">
    <property type="entry name" value="ZETA-CAROTENE DESATURASE, CHLOROPLASTIC_CHROMOPLASTIC"/>
    <property type="match status" value="1"/>
</dbReference>
<evidence type="ECO:0000256" key="5">
    <source>
        <dbReference type="ARBA" id="ARBA00015490"/>
    </source>
</evidence>
<dbReference type="InterPro" id="IPR002937">
    <property type="entry name" value="Amino_oxidase"/>
</dbReference>
<evidence type="ECO:0000256" key="7">
    <source>
        <dbReference type="ARBA" id="ARBA00023002"/>
    </source>
</evidence>
<feature type="domain" description="Amine oxidase" evidence="11">
    <location>
        <begin position="104"/>
        <end position="582"/>
    </location>
</feature>
<dbReference type="STRING" id="2880.D8LJ40"/>
<evidence type="ECO:0000256" key="9">
    <source>
        <dbReference type="ARBA" id="ARBA00031301"/>
    </source>
</evidence>
<feature type="signal peptide" evidence="10">
    <location>
        <begin position="1"/>
        <end position="22"/>
    </location>
</feature>
<dbReference type="EMBL" id="FN649740">
    <property type="protein sequence ID" value="CBN76924.1"/>
    <property type="molecule type" value="Genomic_DNA"/>
</dbReference>